<dbReference type="GO" id="GO:0051539">
    <property type="term" value="F:4 iron, 4 sulfur cluster binding"/>
    <property type="evidence" value="ECO:0007669"/>
    <property type="project" value="UniProtKB-KW"/>
</dbReference>
<evidence type="ECO:0000256" key="4">
    <source>
        <dbReference type="ARBA" id="ARBA00022691"/>
    </source>
</evidence>
<keyword evidence="5" id="KW-0479">Metal-binding</keyword>
<dbReference type="InterPro" id="IPR034466">
    <property type="entry name" value="Methyltransferase_Class_B"/>
</dbReference>
<dbReference type="InterPro" id="IPR058240">
    <property type="entry name" value="rSAM_sf"/>
</dbReference>
<dbReference type="EMBL" id="CU459003">
    <property type="protein sequence ID" value="CAM74524.1"/>
    <property type="molecule type" value="Genomic_DNA"/>
</dbReference>
<dbReference type="AlphaFoldDB" id="A4TV67"/>
<dbReference type="InterPro" id="IPR023404">
    <property type="entry name" value="rSAM_horseshoe"/>
</dbReference>
<dbReference type="GO" id="GO:0003824">
    <property type="term" value="F:catalytic activity"/>
    <property type="evidence" value="ECO:0007669"/>
    <property type="project" value="InterPro"/>
</dbReference>
<dbReference type="SFLD" id="SFLDS00029">
    <property type="entry name" value="Radical_SAM"/>
    <property type="match status" value="1"/>
</dbReference>
<evidence type="ECO:0000259" key="8">
    <source>
        <dbReference type="PROSITE" id="PS51332"/>
    </source>
</evidence>
<dbReference type="SFLD" id="SFLDG01082">
    <property type="entry name" value="B12-binding_domain_containing"/>
    <property type="match status" value="1"/>
</dbReference>
<evidence type="ECO:0000259" key="9">
    <source>
        <dbReference type="PROSITE" id="PS51918"/>
    </source>
</evidence>
<dbReference type="InterPro" id="IPR036724">
    <property type="entry name" value="Cobalamin-bd_sf"/>
</dbReference>
<organism evidence="10">
    <name type="scientific">Magnetospirillum gryphiswaldense</name>
    <dbReference type="NCBI Taxonomy" id="55518"/>
    <lineage>
        <taxon>Bacteria</taxon>
        <taxon>Pseudomonadati</taxon>
        <taxon>Pseudomonadota</taxon>
        <taxon>Alphaproteobacteria</taxon>
        <taxon>Rhodospirillales</taxon>
        <taxon>Rhodospirillaceae</taxon>
        <taxon>Magnetospirillum</taxon>
    </lineage>
</organism>
<dbReference type="SMART" id="SM00729">
    <property type="entry name" value="Elp3"/>
    <property type="match status" value="1"/>
</dbReference>
<dbReference type="Gene3D" id="3.80.30.20">
    <property type="entry name" value="tm_1862 like domain"/>
    <property type="match status" value="1"/>
</dbReference>
<dbReference type="InterPro" id="IPR007197">
    <property type="entry name" value="rSAM"/>
</dbReference>
<dbReference type="CDD" id="cd02068">
    <property type="entry name" value="radical_SAM_B12_BD"/>
    <property type="match status" value="1"/>
</dbReference>
<feature type="domain" description="B12-binding" evidence="8">
    <location>
        <begin position="12"/>
        <end position="145"/>
    </location>
</feature>
<dbReference type="PANTHER" id="PTHR43409">
    <property type="entry name" value="ANAEROBIC MAGNESIUM-PROTOPORPHYRIN IX MONOMETHYL ESTER CYCLASE-RELATED"/>
    <property type="match status" value="1"/>
</dbReference>
<dbReference type="Gene3D" id="3.40.50.280">
    <property type="entry name" value="Cobalamin-binding domain"/>
    <property type="match status" value="1"/>
</dbReference>
<dbReference type="SFLD" id="SFLDG01123">
    <property type="entry name" value="methyltransferase_(Class_B)"/>
    <property type="match status" value="1"/>
</dbReference>
<dbReference type="PROSITE" id="PS51918">
    <property type="entry name" value="RADICAL_SAM"/>
    <property type="match status" value="1"/>
</dbReference>
<evidence type="ECO:0000256" key="1">
    <source>
        <dbReference type="ARBA" id="ARBA00001966"/>
    </source>
</evidence>
<protein>
    <submittedName>
        <fullName evidence="10">Coenzyme B12-binding:Radical SAM</fullName>
    </submittedName>
</protein>
<dbReference type="GO" id="GO:0005829">
    <property type="term" value="C:cytosol"/>
    <property type="evidence" value="ECO:0007669"/>
    <property type="project" value="TreeGrafter"/>
</dbReference>
<feature type="domain" description="Radical SAM core" evidence="9">
    <location>
        <begin position="194"/>
        <end position="420"/>
    </location>
</feature>
<name>A4TV67_9PROT</name>
<dbReference type="Pfam" id="PF02310">
    <property type="entry name" value="B12-binding"/>
    <property type="match status" value="1"/>
</dbReference>
<keyword evidence="7" id="KW-0411">Iron-sulfur</keyword>
<dbReference type="PROSITE" id="PS51332">
    <property type="entry name" value="B12_BINDING"/>
    <property type="match status" value="1"/>
</dbReference>
<keyword evidence="3" id="KW-0808">Transferase</keyword>
<accession>A4TV67</accession>
<comment type="cofactor">
    <cofactor evidence="1">
        <name>[4Fe-4S] cluster</name>
        <dbReference type="ChEBI" id="CHEBI:49883"/>
    </cofactor>
</comment>
<gene>
    <name evidence="10" type="ORF">MGR_2823</name>
</gene>
<evidence type="ECO:0000256" key="2">
    <source>
        <dbReference type="ARBA" id="ARBA00022603"/>
    </source>
</evidence>
<dbReference type="PANTHER" id="PTHR43409:SF7">
    <property type="entry name" value="BLL1977 PROTEIN"/>
    <property type="match status" value="1"/>
</dbReference>
<sequence>MRVFLASPSAHRVYRNIKRSSKRQPMLGPAYVAAALRQAGHDVGYVDCDALDLFGADAARAILAADPELVGLSFTTPLFSEVADIARHLRAAGWGGHLTLGGVHVTALPEETLTLLPEADSVILGEGERSMVLLAEALATGTGLDQVPGLIYRDGDGGLRAVAAQPWQAPQLDPLPLPALDLYPMERFTSDFWGGHDRRMGVQITTRGCPYHCEFCASGGESWGKLRYHSIDRVIEESWRLKNQFGADYLVFNDDTFTVKPSRCLDIAQRLRAEGLDLPFMVTARVDAISENLLAELAAAGCFMITYGVESGSNEVLRHIGKNTTTDLARKAVRDAQKHGIKVVGNFMFGHYPDDEASCQSTLDLAQELACDVSQFSITVPYPGTQLYRQALAEGRLEIAPFYDNFGYYGNVPWRHPRLDGQWLLDMQQRAYQVMAGRG</sequence>
<dbReference type="SUPFAM" id="SSF102114">
    <property type="entry name" value="Radical SAM enzymes"/>
    <property type="match status" value="1"/>
</dbReference>
<dbReference type="Pfam" id="PF04055">
    <property type="entry name" value="Radical_SAM"/>
    <property type="match status" value="1"/>
</dbReference>
<dbReference type="SUPFAM" id="SSF52242">
    <property type="entry name" value="Cobalamin (vitamin B12)-binding domain"/>
    <property type="match status" value="1"/>
</dbReference>
<evidence type="ECO:0000256" key="6">
    <source>
        <dbReference type="ARBA" id="ARBA00023004"/>
    </source>
</evidence>
<reference evidence="10" key="1">
    <citation type="journal article" date="2007" name="J. Bacteriol.">
        <title>Comparative genome analysis of four magnetotactic bacteria reveals a complex set of group-specific genes implicated in magnetosome biomineralization and function.</title>
        <authorList>
            <person name="Richter M."/>
            <person name="Kube M."/>
            <person name="Bazylinski D.A."/>
            <person name="Lombardot T."/>
            <person name="Gloeckner F.O."/>
            <person name="Reinhardt R."/>
            <person name="Schueler D."/>
        </authorList>
    </citation>
    <scope>NUCLEOTIDE SEQUENCE</scope>
    <source>
        <strain evidence="10">MSR-1</strain>
    </source>
</reference>
<dbReference type="RefSeq" id="WP_158699583.1">
    <property type="nucleotide sequence ID" value="NZ_CP027527.1"/>
</dbReference>
<dbReference type="CDD" id="cd01335">
    <property type="entry name" value="Radical_SAM"/>
    <property type="match status" value="1"/>
</dbReference>
<dbReference type="InterPro" id="IPR051198">
    <property type="entry name" value="BchE-like"/>
</dbReference>
<proteinExistence type="predicted"/>
<keyword evidence="4" id="KW-0949">S-adenosyl-L-methionine</keyword>
<keyword evidence="2" id="KW-0489">Methyltransferase</keyword>
<evidence type="ECO:0000256" key="7">
    <source>
        <dbReference type="ARBA" id="ARBA00023014"/>
    </source>
</evidence>
<dbReference type="InterPro" id="IPR006638">
    <property type="entry name" value="Elp3/MiaA/NifB-like_rSAM"/>
</dbReference>
<evidence type="ECO:0000256" key="5">
    <source>
        <dbReference type="ARBA" id="ARBA00022723"/>
    </source>
</evidence>
<dbReference type="GO" id="GO:0046872">
    <property type="term" value="F:metal ion binding"/>
    <property type="evidence" value="ECO:0007669"/>
    <property type="project" value="UniProtKB-KW"/>
</dbReference>
<evidence type="ECO:0000313" key="10">
    <source>
        <dbReference type="EMBL" id="CAM74524.1"/>
    </source>
</evidence>
<keyword evidence="6" id="KW-0408">Iron</keyword>
<dbReference type="GO" id="GO:0031419">
    <property type="term" value="F:cobalamin binding"/>
    <property type="evidence" value="ECO:0007669"/>
    <property type="project" value="InterPro"/>
</dbReference>
<evidence type="ECO:0000256" key="3">
    <source>
        <dbReference type="ARBA" id="ARBA00022679"/>
    </source>
</evidence>
<dbReference type="InterPro" id="IPR006158">
    <property type="entry name" value="Cobalamin-bd"/>
</dbReference>